<gene>
    <name evidence="2" type="primary">cyaA_2</name>
    <name evidence="2" type="ORF">VMF7928_04112</name>
</gene>
<dbReference type="InterPro" id="IPR024685">
    <property type="entry name" value="Adenylate_cyclase_1_N"/>
</dbReference>
<evidence type="ECO:0000313" key="3">
    <source>
        <dbReference type="Proteomes" id="UP000838748"/>
    </source>
</evidence>
<name>A0ABN8EBS2_9VIBR</name>
<sequence length="138" mass="16234">MDSENRDRLTLKCALITDWAKTQGVEANFFLMDEQRFRSNCSEEMTGDNWALPSICCCFDEFYRSAVRLAGQRLLWQIVPPEMEENYDQYVAELCSGQYIDCSEWLDFGQLNRIPAEEYFVRTYGSYIRVSTLLISRF</sequence>
<dbReference type="Proteomes" id="UP000838748">
    <property type="component" value="Unassembled WGS sequence"/>
</dbReference>
<evidence type="ECO:0000313" key="2">
    <source>
        <dbReference type="EMBL" id="CAH0542121.1"/>
    </source>
</evidence>
<dbReference type="InterPro" id="IPR000274">
    <property type="entry name" value="Adenylate_cyclase_1"/>
</dbReference>
<reference evidence="2" key="1">
    <citation type="submission" date="2021-11" db="EMBL/GenBank/DDBJ databases">
        <authorList>
            <person name="Rodrigo-Torres L."/>
            <person name="Arahal R. D."/>
            <person name="Lucena T."/>
        </authorList>
    </citation>
    <scope>NUCLEOTIDE SEQUENCE</scope>
    <source>
        <strain evidence="2">CECT 7928</strain>
    </source>
</reference>
<organism evidence="2 3">
    <name type="scientific">Vibrio marisflavi CECT 7928</name>
    <dbReference type="NCBI Taxonomy" id="634439"/>
    <lineage>
        <taxon>Bacteria</taxon>
        <taxon>Pseudomonadati</taxon>
        <taxon>Pseudomonadota</taxon>
        <taxon>Gammaproteobacteria</taxon>
        <taxon>Vibrionales</taxon>
        <taxon>Vibrionaceae</taxon>
        <taxon>Vibrio</taxon>
    </lineage>
</organism>
<keyword evidence="2" id="KW-0456">Lyase</keyword>
<feature type="domain" description="Adenylate cyclase class-I N-terminal" evidence="1">
    <location>
        <begin position="2"/>
        <end position="76"/>
    </location>
</feature>
<protein>
    <submittedName>
        <fullName evidence="2">Adenylate cyclase</fullName>
        <ecNumber evidence="2">4.6.1.1</ecNumber>
    </submittedName>
</protein>
<evidence type="ECO:0000259" key="1">
    <source>
        <dbReference type="Pfam" id="PF12633"/>
    </source>
</evidence>
<proteinExistence type="predicted"/>
<dbReference type="EC" id="4.6.1.1" evidence="2"/>
<comment type="caution">
    <text evidence="2">The sequence shown here is derived from an EMBL/GenBank/DDBJ whole genome shotgun (WGS) entry which is preliminary data.</text>
</comment>
<keyword evidence="3" id="KW-1185">Reference proteome</keyword>
<dbReference type="Pfam" id="PF12633">
    <property type="entry name" value="Adenyl_cycl_N"/>
    <property type="match status" value="1"/>
</dbReference>
<dbReference type="EMBL" id="CAKLDM010000002">
    <property type="protein sequence ID" value="CAH0542121.1"/>
    <property type="molecule type" value="Genomic_DNA"/>
</dbReference>
<dbReference type="PANTHER" id="PTHR38760">
    <property type="entry name" value="ADENYLATE CYCLASE"/>
    <property type="match status" value="1"/>
</dbReference>
<dbReference type="GO" id="GO:0004016">
    <property type="term" value="F:adenylate cyclase activity"/>
    <property type="evidence" value="ECO:0007669"/>
    <property type="project" value="UniProtKB-EC"/>
</dbReference>
<dbReference type="PANTHER" id="PTHR38760:SF1">
    <property type="entry name" value="ADENYLATE CYCLASE"/>
    <property type="match status" value="1"/>
</dbReference>
<accession>A0ABN8EBS2</accession>